<dbReference type="Pfam" id="PF02681">
    <property type="entry name" value="DUF212"/>
    <property type="match status" value="1"/>
</dbReference>
<dbReference type="AlphaFoldDB" id="A0AAQ3QLS3"/>
<organism evidence="2 3">
    <name type="scientific">Canna indica</name>
    <name type="common">Indian-shot</name>
    <dbReference type="NCBI Taxonomy" id="4628"/>
    <lineage>
        <taxon>Eukaryota</taxon>
        <taxon>Viridiplantae</taxon>
        <taxon>Streptophyta</taxon>
        <taxon>Embryophyta</taxon>
        <taxon>Tracheophyta</taxon>
        <taxon>Spermatophyta</taxon>
        <taxon>Magnoliopsida</taxon>
        <taxon>Liliopsida</taxon>
        <taxon>Zingiberales</taxon>
        <taxon>Cannaceae</taxon>
        <taxon>Canna</taxon>
    </lineage>
</organism>
<keyword evidence="1" id="KW-0812">Transmembrane</keyword>
<proteinExistence type="predicted"/>
<evidence type="ECO:0000313" key="2">
    <source>
        <dbReference type="EMBL" id="WOL12780.1"/>
    </source>
</evidence>
<feature type="transmembrane region" description="Helical" evidence="1">
    <location>
        <begin position="56"/>
        <end position="77"/>
    </location>
</feature>
<dbReference type="PANTHER" id="PTHR31446">
    <property type="entry name" value="ACID PHOSPHATASE/VANADIUM-DEPENDENT HALOPEROXIDASE-RELATED PROTEIN"/>
    <property type="match status" value="1"/>
</dbReference>
<dbReference type="PANTHER" id="PTHR31446:SF39">
    <property type="entry name" value="ACID PHOSPHATASE_VANADIUM-DEPENDENT HALOPEROXIDASE-RELATED PROTEIN"/>
    <property type="match status" value="1"/>
</dbReference>
<dbReference type="InterPro" id="IPR003832">
    <property type="entry name" value="DUF212"/>
</dbReference>
<accession>A0AAQ3QLS3</accession>
<sequence length="183" mass="19204">MEELGSSSSSASSSGTHSSVFYGYPLISAVLAFAIAQSAKIFTTWYNERRWDAKRLIGSGGMPSSHSATVIALAVAVGIQDGFGSSAFATATILAAVVLCDASGVRRHAGKQAEVLNQIVYELPEGHPLCDNGPLRELLGHTPLQVIVGAVLGSVVPVGAQLIYRFAVTAWQSELTTKLIDDN</sequence>
<dbReference type="EMBL" id="CP136896">
    <property type="protein sequence ID" value="WOL12780.1"/>
    <property type="molecule type" value="Genomic_DNA"/>
</dbReference>
<keyword evidence="1" id="KW-1133">Transmembrane helix</keyword>
<name>A0AAQ3QLS3_9LILI</name>
<feature type="transmembrane region" description="Helical" evidence="1">
    <location>
        <begin position="20"/>
        <end position="36"/>
    </location>
</feature>
<keyword evidence="1" id="KW-0472">Membrane</keyword>
<gene>
    <name evidence="2" type="ORF">Cni_G21548</name>
</gene>
<dbReference type="Proteomes" id="UP001327560">
    <property type="component" value="Chromosome 7"/>
</dbReference>
<evidence type="ECO:0000256" key="1">
    <source>
        <dbReference type="SAM" id="Phobius"/>
    </source>
</evidence>
<evidence type="ECO:0000313" key="3">
    <source>
        <dbReference type="Proteomes" id="UP001327560"/>
    </source>
</evidence>
<evidence type="ECO:0008006" key="4">
    <source>
        <dbReference type="Google" id="ProtNLM"/>
    </source>
</evidence>
<keyword evidence="3" id="KW-1185">Reference proteome</keyword>
<protein>
    <recommendedName>
        <fullName evidence="4">Acid phosphatase/vanadium-dependent haloperoxidase-related protein</fullName>
    </recommendedName>
</protein>
<reference evidence="2 3" key="1">
    <citation type="submission" date="2023-10" db="EMBL/GenBank/DDBJ databases">
        <title>Chromosome-scale genome assembly provides insights into flower coloration mechanisms of Canna indica.</title>
        <authorList>
            <person name="Li C."/>
        </authorList>
    </citation>
    <scope>NUCLEOTIDE SEQUENCE [LARGE SCALE GENOMIC DNA]</scope>
    <source>
        <tissue evidence="2">Flower</tissue>
    </source>
</reference>